<feature type="domain" description="Heterokaryon incompatibility" evidence="1">
    <location>
        <begin position="9"/>
        <end position="135"/>
    </location>
</feature>
<dbReference type="PANTHER" id="PTHR33112:SF11">
    <property type="entry name" value="HETEROKARYON INCOMPATIBILITY DOMAIN-CONTAINING PROTEIN"/>
    <property type="match status" value="1"/>
</dbReference>
<evidence type="ECO:0000313" key="3">
    <source>
        <dbReference type="Proteomes" id="UP001174694"/>
    </source>
</evidence>
<proteinExistence type="predicted"/>
<gene>
    <name evidence="2" type="ORF">NKR23_g11551</name>
</gene>
<dbReference type="Pfam" id="PF06985">
    <property type="entry name" value="HET"/>
    <property type="match status" value="1"/>
</dbReference>
<sequence>MFDFRHRIALTDLPATFRDAVGITRRLGVRYLWIDSLCILQDKDDLSDWLVEASLMNKVYSHSYCNISASAALDSSKGLYSTRDPRASVRSPVEICVRGVHPERDIVTCSIVDMNFWVDNVSRCHINKRGWVLQERLLAPRVLHFGKRQTYWECREHDAAEVYPDGLPELYRLLVYTNFKSFDPEVYSRKMRGQLRQGYDTGHAHYRRWAAIVQSYSETLITKPADKLIALSGVAKLFEELTGDTYVAGMWRRHLASELLWHVDDEQQVDGRPSARPAEYRAPSWSWASVDGRTTAGTTTESGLLIEVVDVHLDHATSDTTGLLTGGYLDLRCGLLPFKMVVHYIGTLQLLFIEVNGKRVKSSSSPEWGIGPLVHLDVGQDNFDAENEAHSLFCVPAQGSTPGDGYSSFLLLEVVDRQQGTFRRIGLAITREEDEIEMLLPVASEDRANVPSRGFTNGLHVIRIL</sequence>
<protein>
    <submittedName>
        <fullName evidence="2">Heterokaryon incompatibility protein</fullName>
    </submittedName>
</protein>
<name>A0AA38RJ72_9PEZI</name>
<organism evidence="2 3">
    <name type="scientific">Pleurostoma richardsiae</name>
    <dbReference type="NCBI Taxonomy" id="41990"/>
    <lineage>
        <taxon>Eukaryota</taxon>
        <taxon>Fungi</taxon>
        <taxon>Dikarya</taxon>
        <taxon>Ascomycota</taxon>
        <taxon>Pezizomycotina</taxon>
        <taxon>Sordariomycetes</taxon>
        <taxon>Sordariomycetidae</taxon>
        <taxon>Calosphaeriales</taxon>
        <taxon>Pleurostomataceae</taxon>
        <taxon>Pleurostoma</taxon>
    </lineage>
</organism>
<dbReference type="Proteomes" id="UP001174694">
    <property type="component" value="Unassembled WGS sequence"/>
</dbReference>
<keyword evidence="3" id="KW-1185">Reference proteome</keyword>
<reference evidence="2" key="1">
    <citation type="submission" date="2022-07" db="EMBL/GenBank/DDBJ databases">
        <title>Fungi with potential for degradation of polypropylene.</title>
        <authorList>
            <person name="Gostincar C."/>
        </authorList>
    </citation>
    <scope>NUCLEOTIDE SEQUENCE</scope>
    <source>
        <strain evidence="2">EXF-13308</strain>
    </source>
</reference>
<dbReference type="EMBL" id="JANBVO010000063">
    <property type="protein sequence ID" value="KAJ9131821.1"/>
    <property type="molecule type" value="Genomic_DNA"/>
</dbReference>
<accession>A0AA38RJ72</accession>
<evidence type="ECO:0000313" key="2">
    <source>
        <dbReference type="EMBL" id="KAJ9131821.1"/>
    </source>
</evidence>
<dbReference type="InterPro" id="IPR010730">
    <property type="entry name" value="HET"/>
</dbReference>
<evidence type="ECO:0000259" key="1">
    <source>
        <dbReference type="Pfam" id="PF06985"/>
    </source>
</evidence>
<dbReference type="AlphaFoldDB" id="A0AA38RJ72"/>
<comment type="caution">
    <text evidence="2">The sequence shown here is derived from an EMBL/GenBank/DDBJ whole genome shotgun (WGS) entry which is preliminary data.</text>
</comment>
<dbReference type="PANTHER" id="PTHR33112">
    <property type="entry name" value="DOMAIN PROTEIN, PUTATIVE-RELATED"/>
    <property type="match status" value="1"/>
</dbReference>